<evidence type="ECO:0000256" key="2">
    <source>
        <dbReference type="ARBA" id="ARBA00022679"/>
    </source>
</evidence>
<evidence type="ECO:0000256" key="5">
    <source>
        <dbReference type="HAMAP-Rule" id="MF_02126"/>
    </source>
</evidence>
<comment type="similarity">
    <text evidence="5">Belongs to the protein N5-glutamine methyltransferase family. PrmC subfamily.</text>
</comment>
<keyword evidence="8" id="KW-1185">Reference proteome</keyword>
<evidence type="ECO:0000256" key="3">
    <source>
        <dbReference type="ARBA" id="ARBA00022691"/>
    </source>
</evidence>
<dbReference type="InterPro" id="IPR002052">
    <property type="entry name" value="DNA_methylase_N6_adenine_CS"/>
</dbReference>
<feature type="domain" description="Methyltransferase small" evidence="6">
    <location>
        <begin position="60"/>
        <end position="145"/>
    </location>
</feature>
<dbReference type="EMBL" id="JXKH01000007">
    <property type="protein sequence ID" value="OJG17701.1"/>
    <property type="molecule type" value="Genomic_DNA"/>
</dbReference>
<dbReference type="SUPFAM" id="SSF53335">
    <property type="entry name" value="S-adenosyl-L-methionine-dependent methyltransferases"/>
    <property type="match status" value="1"/>
</dbReference>
<dbReference type="CDD" id="cd02440">
    <property type="entry name" value="AdoMet_MTases"/>
    <property type="match status" value="1"/>
</dbReference>
<protein>
    <recommendedName>
        <fullName evidence="5">Release factor glutamine methyltransferase</fullName>
        <shortName evidence="5">RF MTase</shortName>
        <ecNumber evidence="5">2.1.1.297</ecNumber>
    </recommendedName>
    <alternativeName>
        <fullName evidence="5">N5-glutamine methyltransferase PrmC</fullName>
    </alternativeName>
    <alternativeName>
        <fullName evidence="5">Protein-(glutamine-N5) MTase PrmC</fullName>
    </alternativeName>
    <alternativeName>
        <fullName evidence="5">Protein-glutamine N-methyltransferase PrmC</fullName>
    </alternativeName>
</protein>
<feature type="binding site" evidence="5">
    <location>
        <begin position="138"/>
        <end position="141"/>
    </location>
    <ligand>
        <name>substrate</name>
    </ligand>
</feature>
<dbReference type="InterPro" id="IPR050320">
    <property type="entry name" value="N5-glutamine_MTase"/>
</dbReference>
<evidence type="ECO:0000256" key="4">
    <source>
        <dbReference type="ARBA" id="ARBA00048391"/>
    </source>
</evidence>
<dbReference type="STRING" id="214095.RU97_GL002491"/>
<feature type="binding site" evidence="5">
    <location>
        <begin position="75"/>
        <end position="79"/>
    </location>
    <ligand>
        <name>S-adenosyl-L-methionine</name>
        <dbReference type="ChEBI" id="CHEBI:59789"/>
    </ligand>
</feature>
<comment type="caution">
    <text evidence="5">Lacks conserved residue(s) required for the propagation of feature annotation.</text>
</comment>
<feature type="binding site" evidence="5">
    <location>
        <position position="138"/>
    </location>
    <ligand>
        <name>S-adenosyl-L-methionine</name>
        <dbReference type="ChEBI" id="CHEBI:59789"/>
    </ligand>
</feature>
<evidence type="ECO:0000259" key="6">
    <source>
        <dbReference type="Pfam" id="PF05175"/>
    </source>
</evidence>
<dbReference type="EC" id="2.1.1.297" evidence="5"/>
<proteinExistence type="inferred from homology"/>
<comment type="function">
    <text evidence="5">Methylates the class 1 translation termination release factors RF1/PrfA and RF2/PrfB on the glutamine residue of the universally conserved GGQ motif.</text>
</comment>
<dbReference type="GO" id="GO:0032259">
    <property type="term" value="P:methylation"/>
    <property type="evidence" value="ECO:0007669"/>
    <property type="project" value="UniProtKB-KW"/>
</dbReference>
<accession>A0A1L8RD60</accession>
<keyword evidence="2 5" id="KW-0808">Transferase</keyword>
<gene>
    <name evidence="5" type="primary">prmC</name>
    <name evidence="7" type="ORF">RU97_GL002491</name>
</gene>
<dbReference type="GO" id="GO:0003676">
    <property type="term" value="F:nucleic acid binding"/>
    <property type="evidence" value="ECO:0007669"/>
    <property type="project" value="InterPro"/>
</dbReference>
<dbReference type="InterPro" id="IPR019874">
    <property type="entry name" value="RF_methyltr_PrmC"/>
</dbReference>
<dbReference type="InterPro" id="IPR029063">
    <property type="entry name" value="SAM-dependent_MTases_sf"/>
</dbReference>
<dbReference type="Gene3D" id="3.40.50.150">
    <property type="entry name" value="Vaccinia Virus protein VP39"/>
    <property type="match status" value="1"/>
</dbReference>
<dbReference type="Pfam" id="PF05175">
    <property type="entry name" value="MTS"/>
    <property type="match status" value="1"/>
</dbReference>
<comment type="caution">
    <text evidence="7">The sequence shown here is derived from an EMBL/GenBank/DDBJ whole genome shotgun (WGS) entry which is preliminary data.</text>
</comment>
<keyword evidence="1 5" id="KW-0489">Methyltransferase</keyword>
<organism evidence="7 8">
    <name type="scientific">Enterococcus canis</name>
    <dbReference type="NCBI Taxonomy" id="214095"/>
    <lineage>
        <taxon>Bacteria</taxon>
        <taxon>Bacillati</taxon>
        <taxon>Bacillota</taxon>
        <taxon>Bacilli</taxon>
        <taxon>Lactobacillales</taxon>
        <taxon>Enterococcaceae</taxon>
        <taxon>Enterococcus</taxon>
    </lineage>
</organism>
<dbReference type="InterPro" id="IPR004556">
    <property type="entry name" value="HemK-like"/>
</dbReference>
<feature type="binding site" evidence="5">
    <location>
        <position position="98"/>
    </location>
    <ligand>
        <name>S-adenosyl-L-methionine</name>
        <dbReference type="ChEBI" id="CHEBI:59789"/>
    </ligand>
</feature>
<keyword evidence="3 5" id="KW-0949">S-adenosyl-L-methionine</keyword>
<dbReference type="InterPro" id="IPR007848">
    <property type="entry name" value="Small_mtfrase_dom"/>
</dbReference>
<sequence length="234" mass="25722">MKAAISPEEIAQVEQDTEALLKDVPPQYLLGFEEFYGRQFQVTPATLIPRPETEELVELVLAQVSDEQLRVVDIGTGTGVIAISLKLARPNWQVTAVDLSTEALAVAEENARQLAADVRFLASDVLGAVNEVDVIVSNPPYIAADEWREMDASVRKFEPKMALFAEDNGLAIYRQIAQEAQQKLSVNGQIFLEIGYQQGAAVKALFEAAFPDKKVQLHQDLSGHDRMIQVGNCG</sequence>
<dbReference type="AlphaFoldDB" id="A0A1L8RD60"/>
<evidence type="ECO:0000313" key="8">
    <source>
        <dbReference type="Proteomes" id="UP000181884"/>
    </source>
</evidence>
<reference evidence="7 8" key="1">
    <citation type="submission" date="2014-12" db="EMBL/GenBank/DDBJ databases">
        <title>Draft genome sequences of 29 type strains of Enterococci.</title>
        <authorList>
            <person name="Zhong Z."/>
            <person name="Sun Z."/>
            <person name="Liu W."/>
            <person name="Zhang W."/>
            <person name="Zhang H."/>
        </authorList>
    </citation>
    <scope>NUCLEOTIDE SEQUENCE [LARGE SCALE GENOMIC DNA]</scope>
    <source>
        <strain evidence="7 8">DSM 17029</strain>
    </source>
</reference>
<dbReference type="PANTHER" id="PTHR18895">
    <property type="entry name" value="HEMK METHYLTRANSFERASE"/>
    <property type="match status" value="1"/>
</dbReference>
<evidence type="ECO:0000256" key="1">
    <source>
        <dbReference type="ARBA" id="ARBA00022603"/>
    </source>
</evidence>
<dbReference type="PANTHER" id="PTHR18895:SF74">
    <property type="entry name" value="MTRF1L RELEASE FACTOR GLUTAMINE METHYLTRANSFERASE"/>
    <property type="match status" value="1"/>
</dbReference>
<dbReference type="FunFam" id="3.40.50.150:FF:000053">
    <property type="entry name" value="Release factor glutamine methyltransferase"/>
    <property type="match status" value="1"/>
</dbReference>
<dbReference type="Proteomes" id="UP000181884">
    <property type="component" value="Unassembled WGS sequence"/>
</dbReference>
<dbReference type="NCBIfam" id="TIGR03534">
    <property type="entry name" value="RF_mod_PrmC"/>
    <property type="match status" value="1"/>
</dbReference>
<evidence type="ECO:0000313" key="7">
    <source>
        <dbReference type="EMBL" id="OJG17701.1"/>
    </source>
</evidence>
<dbReference type="HAMAP" id="MF_02126">
    <property type="entry name" value="RF_methyltr_PrmC"/>
    <property type="match status" value="1"/>
</dbReference>
<dbReference type="PROSITE" id="PS00092">
    <property type="entry name" value="N6_MTASE"/>
    <property type="match status" value="1"/>
</dbReference>
<comment type="catalytic activity">
    <reaction evidence="4 5">
        <text>L-glutaminyl-[peptide chain release factor] + S-adenosyl-L-methionine = N(5)-methyl-L-glutaminyl-[peptide chain release factor] + S-adenosyl-L-homocysteine + H(+)</text>
        <dbReference type="Rhea" id="RHEA:42896"/>
        <dbReference type="Rhea" id="RHEA-COMP:10271"/>
        <dbReference type="Rhea" id="RHEA-COMP:10272"/>
        <dbReference type="ChEBI" id="CHEBI:15378"/>
        <dbReference type="ChEBI" id="CHEBI:30011"/>
        <dbReference type="ChEBI" id="CHEBI:57856"/>
        <dbReference type="ChEBI" id="CHEBI:59789"/>
        <dbReference type="ChEBI" id="CHEBI:61891"/>
        <dbReference type="EC" id="2.1.1.297"/>
    </reaction>
</comment>
<name>A0A1L8RD60_9ENTE</name>
<dbReference type="NCBIfam" id="TIGR00536">
    <property type="entry name" value="hemK_fam"/>
    <property type="match status" value="1"/>
</dbReference>
<dbReference type="GO" id="GO:0102559">
    <property type="term" value="F:peptide chain release factor N(5)-glutamine methyltransferase activity"/>
    <property type="evidence" value="ECO:0007669"/>
    <property type="project" value="UniProtKB-EC"/>
</dbReference>